<dbReference type="OrthoDB" id="489648at2"/>
<comment type="caution">
    <text evidence="1">The sequence shown here is derived from an EMBL/GenBank/DDBJ whole genome shotgun (WGS) entry which is preliminary data.</text>
</comment>
<gene>
    <name evidence="1" type="ORF">PCC6912_35540</name>
</gene>
<dbReference type="RefSeq" id="WP_016878844.1">
    <property type="nucleotide sequence ID" value="NZ_AJLN01000066.1"/>
</dbReference>
<evidence type="ECO:0008006" key="3">
    <source>
        <dbReference type="Google" id="ProtNLM"/>
    </source>
</evidence>
<proteinExistence type="predicted"/>
<evidence type="ECO:0000313" key="2">
    <source>
        <dbReference type="Proteomes" id="UP000268857"/>
    </source>
</evidence>
<dbReference type="STRING" id="211165.GCA_000317285_02231"/>
<name>A0A433NAE6_CHLFR</name>
<reference evidence="1 2" key="1">
    <citation type="journal article" date="2019" name="Genome Biol. Evol.">
        <title>Day and night: Metabolic profiles and evolutionary relationships of six axenic non-marine cyanobacteria.</title>
        <authorList>
            <person name="Will S.E."/>
            <person name="Henke P."/>
            <person name="Boedeker C."/>
            <person name="Huang S."/>
            <person name="Brinkmann H."/>
            <person name="Rohde M."/>
            <person name="Jarek M."/>
            <person name="Friedl T."/>
            <person name="Seufert S."/>
            <person name="Schumacher M."/>
            <person name="Overmann J."/>
            <person name="Neumann-Schaal M."/>
            <person name="Petersen J."/>
        </authorList>
    </citation>
    <scope>NUCLEOTIDE SEQUENCE [LARGE SCALE GENOMIC DNA]</scope>
    <source>
        <strain evidence="1 2">PCC 6912</strain>
    </source>
</reference>
<evidence type="ECO:0000313" key="1">
    <source>
        <dbReference type="EMBL" id="RUR78789.1"/>
    </source>
</evidence>
<keyword evidence="2" id="KW-1185">Reference proteome</keyword>
<sequence length="83" mass="9729">MSLSLEKILSEIEQLTPEEQLTVMGYLVELVKKHLTQAQPKHKWSDLKGMAPYPLLSEDAQEWVSRTRREADEHRERLLQGEE</sequence>
<organism evidence="1 2">
    <name type="scientific">Chlorogloeopsis fritschii PCC 6912</name>
    <dbReference type="NCBI Taxonomy" id="211165"/>
    <lineage>
        <taxon>Bacteria</taxon>
        <taxon>Bacillati</taxon>
        <taxon>Cyanobacteriota</taxon>
        <taxon>Cyanophyceae</taxon>
        <taxon>Nostocales</taxon>
        <taxon>Chlorogloeopsidaceae</taxon>
        <taxon>Chlorogloeopsis</taxon>
    </lineage>
</organism>
<dbReference type="AlphaFoldDB" id="A0A433NAE6"/>
<protein>
    <recommendedName>
        <fullName evidence="3">DUF2281 domain-containing protein</fullName>
    </recommendedName>
</protein>
<dbReference type="EMBL" id="RSCJ01000014">
    <property type="protein sequence ID" value="RUR78789.1"/>
    <property type="molecule type" value="Genomic_DNA"/>
</dbReference>
<dbReference type="Proteomes" id="UP000268857">
    <property type="component" value="Unassembled WGS sequence"/>
</dbReference>
<accession>A0A433NAE6</accession>